<dbReference type="Gene3D" id="1.10.760.10">
    <property type="entry name" value="Cytochrome c-like domain"/>
    <property type="match status" value="1"/>
</dbReference>
<evidence type="ECO:0000313" key="19">
    <source>
        <dbReference type="Proteomes" id="UP000326939"/>
    </source>
</evidence>
<evidence type="ECO:0000256" key="5">
    <source>
        <dbReference type="ARBA" id="ARBA00022475"/>
    </source>
</evidence>
<dbReference type="InterPro" id="IPR052941">
    <property type="entry name" value="StomDev_PlantInt_Reg"/>
</dbReference>
<evidence type="ECO:0000256" key="8">
    <source>
        <dbReference type="ARBA" id="ARBA00022660"/>
    </source>
</evidence>
<evidence type="ECO:0000256" key="12">
    <source>
        <dbReference type="ARBA" id="ARBA00022982"/>
    </source>
</evidence>
<dbReference type="PANTHER" id="PTHR48004:SF59">
    <property type="entry name" value="LEUCINE-RICH REPEAT-CONTAINING N-TERMINAL PLANT-TYPE DOMAIN-CONTAINING PROTEIN"/>
    <property type="match status" value="1"/>
</dbReference>
<dbReference type="GO" id="GO:0009055">
    <property type="term" value="F:electron transfer activity"/>
    <property type="evidence" value="ECO:0007669"/>
    <property type="project" value="InterPro"/>
</dbReference>
<dbReference type="AlphaFoldDB" id="A0A5N5KVL1"/>
<sequence length="428" mass="46717">MAAFAEARPGDSKVGEKIFKTKCAQCHTVDKGTGHKQGLNLNGLFGTLAAFPDFCANKPTDAALNSENQMENRQITVLGSPIQTSPMCNALSYVDLSFTRISIHLEPDSISHLKSVEMMFLDDCNFAGSNLGLLGNLTQLRGLGLASNQLGGQIPFWLGKLKQLEHLDLSFNNFIGTMPDDFANYTRLAYLDLSSNSFQGHLPFYLGNLKQLRILHLSENNFTGPILNEFSNLTQLIRLDLSYNKFDGKISSSLGSLEKLDFIALSSNNFSGKIPNSLFNLTQLLALYLSDNRLIGPIPSQISRLSRLISVDLSNNLLNGTIPSSLFSMPSLSLKLLCNVASLISNFKLSCDYGKLQKEKILQVIAGKTLYDLVLSSPKNILLETRSSNFAAAFVARGEKTTASVTGGYEGVVVGCKELLFVGCRMEA</sequence>
<evidence type="ECO:0000256" key="14">
    <source>
        <dbReference type="ARBA" id="ARBA00023128"/>
    </source>
</evidence>
<dbReference type="PANTHER" id="PTHR48004">
    <property type="entry name" value="OS01G0149700 PROTEIN"/>
    <property type="match status" value="1"/>
</dbReference>
<evidence type="ECO:0000256" key="16">
    <source>
        <dbReference type="PROSITE-ProRule" id="PRU00433"/>
    </source>
</evidence>
<gene>
    <name evidence="18" type="ORF">DKX38_017498</name>
</gene>
<keyword evidence="11" id="KW-0677">Repeat</keyword>
<evidence type="ECO:0000256" key="6">
    <source>
        <dbReference type="ARBA" id="ARBA00022614"/>
    </source>
</evidence>
<dbReference type="InterPro" id="IPR001611">
    <property type="entry name" value="Leu-rich_rpt"/>
</dbReference>
<organism evidence="18 19">
    <name type="scientific">Salix brachista</name>
    <dbReference type="NCBI Taxonomy" id="2182728"/>
    <lineage>
        <taxon>Eukaryota</taxon>
        <taxon>Viridiplantae</taxon>
        <taxon>Streptophyta</taxon>
        <taxon>Embryophyta</taxon>
        <taxon>Tracheophyta</taxon>
        <taxon>Spermatophyta</taxon>
        <taxon>Magnoliopsida</taxon>
        <taxon>eudicotyledons</taxon>
        <taxon>Gunneridae</taxon>
        <taxon>Pentapetalae</taxon>
        <taxon>rosids</taxon>
        <taxon>fabids</taxon>
        <taxon>Malpighiales</taxon>
        <taxon>Salicaceae</taxon>
        <taxon>Saliceae</taxon>
        <taxon>Salix</taxon>
    </lineage>
</organism>
<keyword evidence="15" id="KW-0472">Membrane</keyword>
<dbReference type="InterPro" id="IPR036909">
    <property type="entry name" value="Cyt_c-like_dom_sf"/>
</dbReference>
<dbReference type="SUPFAM" id="SSF52058">
    <property type="entry name" value="L domain-like"/>
    <property type="match status" value="1"/>
</dbReference>
<dbReference type="PRINTS" id="PR00604">
    <property type="entry name" value="CYTCHRMECIAB"/>
</dbReference>
<keyword evidence="9 16" id="KW-0479">Metal-binding</keyword>
<keyword evidence="19" id="KW-1185">Reference proteome</keyword>
<keyword evidence="7 16" id="KW-0349">Heme</keyword>
<keyword evidence="4" id="KW-0813">Transport</keyword>
<keyword evidence="5" id="KW-1003">Cell membrane</keyword>
<dbReference type="InterPro" id="IPR009056">
    <property type="entry name" value="Cyt_c-like_dom"/>
</dbReference>
<keyword evidence="10" id="KW-0732">Signal</keyword>
<feature type="domain" description="Cytochrome c" evidence="17">
    <location>
        <begin position="10"/>
        <end position="98"/>
    </location>
</feature>
<protein>
    <recommendedName>
        <fullName evidence="17">Cytochrome c domain-containing protein</fullName>
    </recommendedName>
</protein>
<dbReference type="Gene3D" id="3.80.10.10">
    <property type="entry name" value="Ribonuclease Inhibitor"/>
    <property type="match status" value="1"/>
</dbReference>
<dbReference type="EMBL" id="VDCV01000011">
    <property type="protein sequence ID" value="KAB5534412.1"/>
    <property type="molecule type" value="Genomic_DNA"/>
</dbReference>
<evidence type="ECO:0000256" key="4">
    <source>
        <dbReference type="ARBA" id="ARBA00022448"/>
    </source>
</evidence>
<dbReference type="InterPro" id="IPR032675">
    <property type="entry name" value="LRR_dom_sf"/>
</dbReference>
<evidence type="ECO:0000256" key="13">
    <source>
        <dbReference type="ARBA" id="ARBA00023004"/>
    </source>
</evidence>
<keyword evidence="8" id="KW-0679">Respiratory chain</keyword>
<keyword evidence="6" id="KW-0433">Leucine-rich repeat</keyword>
<keyword evidence="12" id="KW-0249">Electron transport</keyword>
<dbReference type="InterPro" id="IPR055414">
    <property type="entry name" value="LRR_R13L4/SHOC2-like"/>
</dbReference>
<comment type="caution">
    <text evidence="18">The sequence shown here is derived from an EMBL/GenBank/DDBJ whole genome shotgun (WGS) entry which is preliminary data.</text>
</comment>
<dbReference type="Pfam" id="PF23598">
    <property type="entry name" value="LRR_14"/>
    <property type="match status" value="1"/>
</dbReference>
<dbReference type="GO" id="GO:0046872">
    <property type="term" value="F:metal ion binding"/>
    <property type="evidence" value="ECO:0007669"/>
    <property type="project" value="UniProtKB-KW"/>
</dbReference>
<dbReference type="InterPro" id="IPR002327">
    <property type="entry name" value="Cyt_c_1A/1B"/>
</dbReference>
<dbReference type="PROSITE" id="PS51007">
    <property type="entry name" value="CYTC"/>
    <property type="match status" value="1"/>
</dbReference>
<accession>A0A5N5KVL1</accession>
<dbReference type="InterPro" id="IPR003591">
    <property type="entry name" value="Leu-rich_rpt_typical-subtyp"/>
</dbReference>
<dbReference type="SMART" id="SM00369">
    <property type="entry name" value="LRR_TYP"/>
    <property type="match status" value="4"/>
</dbReference>
<evidence type="ECO:0000256" key="11">
    <source>
        <dbReference type="ARBA" id="ARBA00022737"/>
    </source>
</evidence>
<name>A0A5N5KVL1_9ROSI</name>
<dbReference type="GO" id="GO:0020037">
    <property type="term" value="F:heme binding"/>
    <property type="evidence" value="ECO:0007669"/>
    <property type="project" value="InterPro"/>
</dbReference>
<evidence type="ECO:0000259" key="17">
    <source>
        <dbReference type="PROSITE" id="PS51007"/>
    </source>
</evidence>
<evidence type="ECO:0000256" key="9">
    <source>
        <dbReference type="ARBA" id="ARBA00022723"/>
    </source>
</evidence>
<evidence type="ECO:0000256" key="10">
    <source>
        <dbReference type="ARBA" id="ARBA00022729"/>
    </source>
</evidence>
<evidence type="ECO:0000313" key="18">
    <source>
        <dbReference type="EMBL" id="KAB5534412.1"/>
    </source>
</evidence>
<dbReference type="GO" id="GO:0005758">
    <property type="term" value="C:mitochondrial intermembrane space"/>
    <property type="evidence" value="ECO:0007669"/>
    <property type="project" value="UniProtKB-SubCell"/>
</dbReference>
<comment type="subcellular location">
    <subcellularLocation>
        <location evidence="1">Cell membrane</location>
    </subcellularLocation>
    <subcellularLocation>
        <location evidence="2">Mitochondrion intermembrane space</location>
    </subcellularLocation>
</comment>
<keyword evidence="14" id="KW-0496">Mitochondrion</keyword>
<dbReference type="FunFam" id="3.80.10.10:FF:000299">
    <property type="entry name" value="Piriformospora indica-insensitive protein 2"/>
    <property type="match status" value="2"/>
</dbReference>
<evidence type="ECO:0000256" key="2">
    <source>
        <dbReference type="ARBA" id="ARBA00004569"/>
    </source>
</evidence>
<dbReference type="Pfam" id="PF00560">
    <property type="entry name" value="LRR_1"/>
    <property type="match status" value="2"/>
</dbReference>
<evidence type="ECO:0000256" key="15">
    <source>
        <dbReference type="ARBA" id="ARBA00023136"/>
    </source>
</evidence>
<keyword evidence="13 16" id="KW-0408">Iron</keyword>
<evidence type="ECO:0000256" key="7">
    <source>
        <dbReference type="ARBA" id="ARBA00022617"/>
    </source>
</evidence>
<proteinExistence type="inferred from homology"/>
<dbReference type="GO" id="GO:0005886">
    <property type="term" value="C:plasma membrane"/>
    <property type="evidence" value="ECO:0007669"/>
    <property type="project" value="UniProtKB-SubCell"/>
</dbReference>
<comment type="similarity">
    <text evidence="3">Belongs to the cytochrome c family.</text>
</comment>
<dbReference type="Proteomes" id="UP000326939">
    <property type="component" value="Chromosome 11"/>
</dbReference>
<reference evidence="19" key="1">
    <citation type="journal article" date="2019" name="Gigascience">
        <title>De novo genome assembly of the endangered Acer yangbiense, a plant species with extremely small populations endemic to Yunnan Province, China.</title>
        <authorList>
            <person name="Yang J."/>
            <person name="Wariss H.M."/>
            <person name="Tao L."/>
            <person name="Zhang R."/>
            <person name="Yun Q."/>
            <person name="Hollingsworth P."/>
            <person name="Dao Z."/>
            <person name="Luo G."/>
            <person name="Guo H."/>
            <person name="Ma Y."/>
            <person name="Sun W."/>
        </authorList>
    </citation>
    <scope>NUCLEOTIDE SEQUENCE [LARGE SCALE GENOMIC DNA]</scope>
    <source>
        <strain evidence="19">cv. br00</strain>
    </source>
</reference>
<evidence type="ECO:0000256" key="3">
    <source>
        <dbReference type="ARBA" id="ARBA00006488"/>
    </source>
</evidence>
<dbReference type="SUPFAM" id="SSF46626">
    <property type="entry name" value="Cytochrome c"/>
    <property type="match status" value="1"/>
</dbReference>
<evidence type="ECO:0000256" key="1">
    <source>
        <dbReference type="ARBA" id="ARBA00004236"/>
    </source>
</evidence>